<dbReference type="EMBL" id="CADCTC010000296">
    <property type="protein sequence ID" value="CAA9301675.1"/>
    <property type="molecule type" value="Genomic_DNA"/>
</dbReference>
<dbReference type="Gene3D" id="3.40.190.10">
    <property type="entry name" value="Periplasmic binding protein-like II"/>
    <property type="match status" value="1"/>
</dbReference>
<sequence length="473" mass="51018">MQQQEHSSTGSTAGTATGAAVARRAGTTRRAYLGSASVIAGAAGALLLTAACGGAGQSSQSQASKGPVTIDVLTYTGINNPTGRAQWFAKTTPQNFTPQSQVTVNWIEADGGLSQKLITLAAGGTPPDAGNFEDFNAQGLVGRGLYKPVDDLIKRDKFDRNVYWKSALQMLTVNGKLYGLPNHGNFGENVMYVNLNQARKAGVDVPLATGEWTIDQLVDWARKTTRPADGEWGFWPPLYNYSVLTVLRLFGGDLLSQDGKRCTIDSAESRAALQWIYDLQYKHQVCENLYGAGNGGGRDAMAGGFKQGKQTFVNWTTGGAAEWKAPGQQIIKFDLGITLFPKQTSGRRGSVIITHGAGITGTPKQDAAWEWVKFITNKENGVGMVAGNAGSPGARPDVWEDRRLNERDPIFGLSQKTFKEPAIEYVPWNNTYTDVNNATWPKLADLWQNKVSVSDVTAGIAREVNAILQKPPT</sequence>
<evidence type="ECO:0000313" key="8">
    <source>
        <dbReference type="EMBL" id="CAA9301675.1"/>
    </source>
</evidence>
<gene>
    <name evidence="8" type="ORF">AVDCRST_MAG77-5720</name>
</gene>
<accession>A0A6J4KBT2</accession>
<feature type="region of interest" description="Disordered" evidence="6">
    <location>
        <begin position="1"/>
        <end position="21"/>
    </location>
</feature>
<keyword evidence="1" id="KW-1003">Cell membrane</keyword>
<name>A0A6J4KBT2_9CHLR</name>
<organism evidence="8">
    <name type="scientific">uncultured Chloroflexota bacterium</name>
    <dbReference type="NCBI Taxonomy" id="166587"/>
    <lineage>
        <taxon>Bacteria</taxon>
        <taxon>Bacillati</taxon>
        <taxon>Chloroflexota</taxon>
        <taxon>environmental samples</taxon>
    </lineage>
</organism>
<keyword evidence="2" id="KW-0732">Signal</keyword>
<evidence type="ECO:0000256" key="4">
    <source>
        <dbReference type="ARBA" id="ARBA00023139"/>
    </source>
</evidence>
<evidence type="ECO:0000256" key="5">
    <source>
        <dbReference type="ARBA" id="ARBA00023288"/>
    </source>
</evidence>
<evidence type="ECO:0000256" key="7">
    <source>
        <dbReference type="SAM" id="Phobius"/>
    </source>
</evidence>
<dbReference type="InterPro" id="IPR006059">
    <property type="entry name" value="SBP"/>
</dbReference>
<dbReference type="PANTHER" id="PTHR43649:SF33">
    <property type="entry name" value="POLYGALACTURONAN_RHAMNOGALACTURONAN-BINDING PROTEIN YTCQ"/>
    <property type="match status" value="1"/>
</dbReference>
<evidence type="ECO:0000256" key="6">
    <source>
        <dbReference type="SAM" id="MobiDB-lite"/>
    </source>
</evidence>
<keyword evidence="7" id="KW-1133">Transmembrane helix</keyword>
<evidence type="ECO:0008006" key="9">
    <source>
        <dbReference type="Google" id="ProtNLM"/>
    </source>
</evidence>
<keyword evidence="5" id="KW-0449">Lipoprotein</keyword>
<dbReference type="PANTHER" id="PTHR43649">
    <property type="entry name" value="ARABINOSE-BINDING PROTEIN-RELATED"/>
    <property type="match status" value="1"/>
</dbReference>
<feature type="transmembrane region" description="Helical" evidence="7">
    <location>
        <begin position="31"/>
        <end position="51"/>
    </location>
</feature>
<protein>
    <recommendedName>
        <fullName evidence="9">ABC transporter, substrate-binding protein (Cluster 1, maltose/g3p/polyamine/iron)</fullName>
    </recommendedName>
</protein>
<dbReference type="SUPFAM" id="SSF53850">
    <property type="entry name" value="Periplasmic binding protein-like II"/>
    <property type="match status" value="1"/>
</dbReference>
<proteinExistence type="predicted"/>
<keyword evidence="7" id="KW-0812">Transmembrane</keyword>
<keyword evidence="3 7" id="KW-0472">Membrane</keyword>
<feature type="compositionally biased region" description="Low complexity" evidence="6">
    <location>
        <begin position="7"/>
        <end position="21"/>
    </location>
</feature>
<reference evidence="8" key="1">
    <citation type="submission" date="2020-02" db="EMBL/GenBank/DDBJ databases">
        <authorList>
            <person name="Meier V. D."/>
        </authorList>
    </citation>
    <scope>NUCLEOTIDE SEQUENCE</scope>
    <source>
        <strain evidence="8">AVDCRST_MAG77</strain>
    </source>
</reference>
<evidence type="ECO:0000256" key="2">
    <source>
        <dbReference type="ARBA" id="ARBA00022729"/>
    </source>
</evidence>
<dbReference type="AlphaFoldDB" id="A0A6J4KBT2"/>
<evidence type="ECO:0000256" key="1">
    <source>
        <dbReference type="ARBA" id="ARBA00022475"/>
    </source>
</evidence>
<dbReference type="Pfam" id="PF01547">
    <property type="entry name" value="SBP_bac_1"/>
    <property type="match status" value="1"/>
</dbReference>
<keyword evidence="4" id="KW-0564">Palmitate</keyword>
<evidence type="ECO:0000256" key="3">
    <source>
        <dbReference type="ARBA" id="ARBA00023136"/>
    </source>
</evidence>
<dbReference type="InterPro" id="IPR050490">
    <property type="entry name" value="Bact_solute-bd_prot1"/>
</dbReference>